<sequence>MQQRTHDRMPRQKKGSRKTKKKRLSGNDGEDLLKMIGLSSNPDKKYMTNESINLLEEIGRCYTETGRHTGETEGDNLLMLIGASSADQAVKAVNCAPDPSSIIAQVQADALARRKQTEEQDHGGYPQGIR</sequence>
<feature type="compositionally biased region" description="Basic and acidic residues" evidence="1">
    <location>
        <begin position="1"/>
        <end position="10"/>
    </location>
</feature>
<feature type="region of interest" description="Disordered" evidence="1">
    <location>
        <begin position="110"/>
        <end position="130"/>
    </location>
</feature>
<dbReference type="AlphaFoldDB" id="A0A7M7JPW2"/>
<feature type="region of interest" description="Disordered" evidence="1">
    <location>
        <begin position="1"/>
        <end position="33"/>
    </location>
</feature>
<feature type="compositionally biased region" description="Basic and acidic residues" evidence="1">
    <location>
        <begin position="111"/>
        <end position="122"/>
    </location>
</feature>
<evidence type="ECO:0000313" key="3">
    <source>
        <dbReference type="Proteomes" id="UP000594260"/>
    </source>
</evidence>
<reference evidence="2" key="1">
    <citation type="submission" date="2021-01" db="UniProtKB">
        <authorList>
            <consortium name="EnsemblMetazoa"/>
        </authorList>
    </citation>
    <scope>IDENTIFICATION</scope>
</reference>
<keyword evidence="3" id="KW-1185">Reference proteome</keyword>
<dbReference type="RefSeq" id="XP_022655074.1">
    <property type="nucleotide sequence ID" value="XM_022799339.1"/>
</dbReference>
<evidence type="ECO:0000256" key="1">
    <source>
        <dbReference type="SAM" id="MobiDB-lite"/>
    </source>
</evidence>
<evidence type="ECO:0000313" key="2">
    <source>
        <dbReference type="EnsemblMetazoa" id="XP_022655074"/>
    </source>
</evidence>
<dbReference type="InParanoid" id="A0A7M7JPW2"/>
<feature type="compositionally biased region" description="Basic residues" evidence="1">
    <location>
        <begin position="11"/>
        <end position="24"/>
    </location>
</feature>
<dbReference type="Proteomes" id="UP000594260">
    <property type="component" value="Unplaced"/>
</dbReference>
<dbReference type="EnsemblMetazoa" id="XM_022799339">
    <property type="protein sequence ID" value="XP_022655074"/>
    <property type="gene ID" value="LOC111247860"/>
</dbReference>
<accession>A0A7M7JPW2</accession>
<organism evidence="2 3">
    <name type="scientific">Varroa destructor</name>
    <name type="common">Honeybee mite</name>
    <dbReference type="NCBI Taxonomy" id="109461"/>
    <lineage>
        <taxon>Eukaryota</taxon>
        <taxon>Metazoa</taxon>
        <taxon>Ecdysozoa</taxon>
        <taxon>Arthropoda</taxon>
        <taxon>Chelicerata</taxon>
        <taxon>Arachnida</taxon>
        <taxon>Acari</taxon>
        <taxon>Parasitiformes</taxon>
        <taxon>Mesostigmata</taxon>
        <taxon>Gamasina</taxon>
        <taxon>Dermanyssoidea</taxon>
        <taxon>Varroidae</taxon>
        <taxon>Varroa</taxon>
    </lineage>
</organism>
<protein>
    <submittedName>
        <fullName evidence="2">Uncharacterized protein</fullName>
    </submittedName>
</protein>
<dbReference type="KEGG" id="vde:111247860"/>
<name>A0A7M7JPW2_VARDE</name>
<dbReference type="GeneID" id="111247860"/>
<proteinExistence type="predicted"/>
<dbReference type="OrthoDB" id="10459629at2759"/>